<reference evidence="2" key="1">
    <citation type="submission" date="2020-05" db="EMBL/GenBank/DDBJ databases">
        <authorList>
            <person name="Chiriac C."/>
            <person name="Salcher M."/>
            <person name="Ghai R."/>
            <person name="Kavagutti S V."/>
        </authorList>
    </citation>
    <scope>NUCLEOTIDE SEQUENCE</scope>
</reference>
<evidence type="ECO:0000313" key="2">
    <source>
        <dbReference type="EMBL" id="CAB4324487.1"/>
    </source>
</evidence>
<sequence length="257" mass="27124">MNRRKTERRRVLAEGDAVAALGGTTTDLGGGELGIPQRHHGERDEAAVTGAGAPFVDHPVVVDLNAQQGEFFVLALEEGLTAEAGKDVRETQRSLDMIGIHVGKALGLVVATDEDVVEGAWLVLHDLGAHGGRQAGERVDEVVVIPDIAVGPGRVIDGEGVATSDVHRHLVAFDARSPIDELLGQAGRPQIGRFHNVVVDRDDAGDVHGWLLGCALDLGCWVSGVLGFGDAENLTNRQFGTIMGRGVSRARTLPPGR</sequence>
<evidence type="ECO:0000256" key="1">
    <source>
        <dbReference type="SAM" id="MobiDB-lite"/>
    </source>
</evidence>
<proteinExistence type="predicted"/>
<name>A0A6J5YIX3_9ZZZZ</name>
<feature type="region of interest" description="Disordered" evidence="1">
    <location>
        <begin position="23"/>
        <end position="45"/>
    </location>
</feature>
<organism evidence="2">
    <name type="scientific">freshwater metagenome</name>
    <dbReference type="NCBI Taxonomy" id="449393"/>
    <lineage>
        <taxon>unclassified sequences</taxon>
        <taxon>metagenomes</taxon>
        <taxon>ecological metagenomes</taxon>
    </lineage>
</organism>
<gene>
    <name evidence="2" type="ORF">UFOPK1392_02258</name>
</gene>
<protein>
    <submittedName>
        <fullName evidence="2">Unannotated protein</fullName>
    </submittedName>
</protein>
<accession>A0A6J5YIX3</accession>
<dbReference type="AlphaFoldDB" id="A0A6J5YIX3"/>
<dbReference type="EMBL" id="CAEMXZ010000157">
    <property type="protein sequence ID" value="CAB4324487.1"/>
    <property type="molecule type" value="Genomic_DNA"/>
</dbReference>